<organism evidence="16 17">
    <name type="scientific">Ramalina farinacea</name>
    <dbReference type="NCBI Taxonomy" id="258253"/>
    <lineage>
        <taxon>Eukaryota</taxon>
        <taxon>Fungi</taxon>
        <taxon>Dikarya</taxon>
        <taxon>Ascomycota</taxon>
        <taxon>Pezizomycotina</taxon>
        <taxon>Lecanoromycetes</taxon>
        <taxon>OSLEUM clade</taxon>
        <taxon>Lecanoromycetidae</taxon>
        <taxon>Lecanorales</taxon>
        <taxon>Lecanorineae</taxon>
        <taxon>Ramalinaceae</taxon>
        <taxon>Ramalina</taxon>
    </lineage>
</organism>
<dbReference type="SMART" id="SM00355">
    <property type="entry name" value="ZnF_C2H2"/>
    <property type="match status" value="2"/>
</dbReference>
<evidence type="ECO:0000259" key="15">
    <source>
        <dbReference type="PROSITE" id="PS50157"/>
    </source>
</evidence>
<evidence type="ECO:0000256" key="4">
    <source>
        <dbReference type="ARBA" id="ARBA00005359"/>
    </source>
</evidence>
<feature type="compositionally biased region" description="Low complexity" evidence="14">
    <location>
        <begin position="46"/>
        <end position="65"/>
    </location>
</feature>
<dbReference type="SUPFAM" id="SSF51395">
    <property type="entry name" value="FMN-linked oxidoreductases"/>
    <property type="match status" value="2"/>
</dbReference>
<keyword evidence="9" id="KW-0560">Oxidoreductase</keyword>
<comment type="pathway">
    <text evidence="3">Pyrimidine metabolism; UMP biosynthesis via de novo pathway; orotate from (S)-dihydroorotate (quinone route): step 1/1.</text>
</comment>
<evidence type="ECO:0000256" key="12">
    <source>
        <dbReference type="ARBA" id="ARBA00048639"/>
    </source>
</evidence>
<evidence type="ECO:0000256" key="1">
    <source>
        <dbReference type="ARBA" id="ARBA00001917"/>
    </source>
</evidence>
<feature type="region of interest" description="Disordered" evidence="14">
    <location>
        <begin position="443"/>
        <end position="462"/>
    </location>
</feature>
<dbReference type="SUPFAM" id="SSF57667">
    <property type="entry name" value="beta-beta-alpha zinc fingers"/>
    <property type="match status" value="1"/>
</dbReference>
<evidence type="ECO:0000256" key="14">
    <source>
        <dbReference type="SAM" id="MobiDB-lite"/>
    </source>
</evidence>
<comment type="subcellular location">
    <subcellularLocation>
        <location evidence="2">Membrane</location>
    </subcellularLocation>
</comment>
<evidence type="ECO:0000256" key="2">
    <source>
        <dbReference type="ARBA" id="ARBA00004370"/>
    </source>
</evidence>
<dbReference type="GO" id="GO:0008270">
    <property type="term" value="F:zinc ion binding"/>
    <property type="evidence" value="ECO:0007669"/>
    <property type="project" value="UniProtKB-KW"/>
</dbReference>
<feature type="compositionally biased region" description="Polar residues" evidence="14">
    <location>
        <begin position="932"/>
        <end position="947"/>
    </location>
</feature>
<feature type="compositionally biased region" description="Polar residues" evidence="14">
    <location>
        <begin position="70"/>
        <end position="88"/>
    </location>
</feature>
<keyword evidence="7" id="KW-0285">Flavoprotein</keyword>
<evidence type="ECO:0000313" key="17">
    <source>
        <dbReference type="Proteomes" id="UP001161017"/>
    </source>
</evidence>
<dbReference type="InterPro" id="IPR005719">
    <property type="entry name" value="Dihydroorotate_DH_2"/>
</dbReference>
<dbReference type="EMBL" id="JAPUFD010000008">
    <property type="protein sequence ID" value="MDI1488698.1"/>
    <property type="molecule type" value="Genomic_DNA"/>
</dbReference>
<feature type="region of interest" description="Disordered" evidence="14">
    <location>
        <begin position="861"/>
        <end position="883"/>
    </location>
</feature>
<feature type="region of interest" description="Disordered" evidence="14">
    <location>
        <begin position="173"/>
        <end position="224"/>
    </location>
</feature>
<keyword evidence="17" id="KW-1185">Reference proteome</keyword>
<dbReference type="Gene3D" id="3.30.160.60">
    <property type="entry name" value="Classic Zinc Finger"/>
    <property type="match status" value="2"/>
</dbReference>
<evidence type="ECO:0000256" key="6">
    <source>
        <dbReference type="ARBA" id="ARBA00017599"/>
    </source>
</evidence>
<dbReference type="PROSITE" id="PS50157">
    <property type="entry name" value="ZINC_FINGER_C2H2_2"/>
    <property type="match status" value="2"/>
</dbReference>
<feature type="region of interest" description="Disordered" evidence="14">
    <location>
        <begin position="1"/>
        <end position="136"/>
    </location>
</feature>
<feature type="region of interest" description="Disordered" evidence="14">
    <location>
        <begin position="915"/>
        <end position="955"/>
    </location>
</feature>
<dbReference type="PANTHER" id="PTHR48109:SF4">
    <property type="entry name" value="DIHYDROOROTATE DEHYDROGENASE (QUINONE), MITOCHONDRIAL"/>
    <property type="match status" value="1"/>
</dbReference>
<dbReference type="GO" id="GO:0009220">
    <property type="term" value="P:pyrimidine ribonucleotide biosynthetic process"/>
    <property type="evidence" value="ECO:0007669"/>
    <property type="project" value="TreeGrafter"/>
</dbReference>
<feature type="domain" description="C2H2-type" evidence="15">
    <location>
        <begin position="229"/>
        <end position="256"/>
    </location>
</feature>
<evidence type="ECO:0000256" key="13">
    <source>
        <dbReference type="PROSITE-ProRule" id="PRU00042"/>
    </source>
</evidence>
<dbReference type="InterPro" id="IPR036236">
    <property type="entry name" value="Znf_C2H2_sf"/>
</dbReference>
<dbReference type="InterPro" id="IPR050074">
    <property type="entry name" value="DHO_dehydrogenase"/>
</dbReference>
<dbReference type="GO" id="GO:0106430">
    <property type="term" value="F:dihydroorotate dehydrogenase (quinone) activity"/>
    <property type="evidence" value="ECO:0007669"/>
    <property type="project" value="UniProtKB-EC"/>
</dbReference>
<dbReference type="GO" id="GO:0006207">
    <property type="term" value="P:'de novo' pyrimidine nucleobase biosynthetic process"/>
    <property type="evidence" value="ECO:0007669"/>
    <property type="project" value="InterPro"/>
</dbReference>
<comment type="caution">
    <text evidence="16">The sequence shown here is derived from an EMBL/GenBank/DDBJ whole genome shotgun (WGS) entry which is preliminary data.</text>
</comment>
<evidence type="ECO:0000313" key="16">
    <source>
        <dbReference type="EMBL" id="MDI1488698.1"/>
    </source>
</evidence>
<dbReference type="EC" id="1.3.5.2" evidence="5"/>
<dbReference type="InterPro" id="IPR013087">
    <property type="entry name" value="Znf_C2H2_type"/>
</dbReference>
<dbReference type="PROSITE" id="PS00028">
    <property type="entry name" value="ZINC_FINGER_C2H2_1"/>
    <property type="match status" value="1"/>
</dbReference>
<comment type="similarity">
    <text evidence="4">Belongs to the dihydroorotate dehydrogenase family. Type 2 subfamily.</text>
</comment>
<dbReference type="InterPro" id="IPR001295">
    <property type="entry name" value="Dihydroorotate_DH_CS"/>
</dbReference>
<reference evidence="16" key="1">
    <citation type="journal article" date="2023" name="Genome Biol. Evol.">
        <title>First Whole Genome Sequence and Flow Cytometry Genome Size Data for the Lichen-Forming Fungus Ramalina farinacea (Ascomycota).</title>
        <authorList>
            <person name="Llewellyn T."/>
            <person name="Mian S."/>
            <person name="Hill R."/>
            <person name="Leitch I.J."/>
            <person name="Gaya E."/>
        </authorList>
    </citation>
    <scope>NUCLEOTIDE SEQUENCE</scope>
    <source>
        <strain evidence="16">LIQ254RAFAR</strain>
    </source>
</reference>
<dbReference type="InterPro" id="IPR005720">
    <property type="entry name" value="Dihydroorotate_DH_cat"/>
</dbReference>
<evidence type="ECO:0000256" key="8">
    <source>
        <dbReference type="ARBA" id="ARBA00022643"/>
    </source>
</evidence>
<dbReference type="PANTHER" id="PTHR48109">
    <property type="entry name" value="DIHYDROOROTATE DEHYDROGENASE (QUINONE), MITOCHONDRIAL-RELATED"/>
    <property type="match status" value="1"/>
</dbReference>
<feature type="domain" description="C2H2-type" evidence="15">
    <location>
        <begin position="257"/>
        <end position="287"/>
    </location>
</feature>
<name>A0AA43QLJ0_9LECA</name>
<feature type="compositionally biased region" description="Low complexity" evidence="14">
    <location>
        <begin position="921"/>
        <end position="931"/>
    </location>
</feature>
<comment type="catalytic activity">
    <reaction evidence="12">
        <text>(S)-dihydroorotate + a quinone = orotate + a quinol</text>
        <dbReference type="Rhea" id="RHEA:30187"/>
        <dbReference type="ChEBI" id="CHEBI:24646"/>
        <dbReference type="ChEBI" id="CHEBI:30839"/>
        <dbReference type="ChEBI" id="CHEBI:30864"/>
        <dbReference type="ChEBI" id="CHEBI:132124"/>
        <dbReference type="EC" id="1.3.5.2"/>
    </reaction>
</comment>
<dbReference type="Gene3D" id="3.20.20.70">
    <property type="entry name" value="Aldolase class I"/>
    <property type="match status" value="2"/>
</dbReference>
<accession>A0AA43QLJ0</accession>
<keyword evidence="10" id="KW-0472">Membrane</keyword>
<feature type="compositionally biased region" description="Polar residues" evidence="14">
    <location>
        <begin position="1"/>
        <end position="35"/>
    </location>
</feature>
<dbReference type="PROSITE" id="PS00911">
    <property type="entry name" value="DHODEHASE_1"/>
    <property type="match status" value="1"/>
</dbReference>
<dbReference type="AlphaFoldDB" id="A0AA43QLJ0"/>
<evidence type="ECO:0000256" key="7">
    <source>
        <dbReference type="ARBA" id="ARBA00022630"/>
    </source>
</evidence>
<comment type="cofactor">
    <cofactor evidence="1">
        <name>FMN</name>
        <dbReference type="ChEBI" id="CHEBI:58210"/>
    </cofactor>
</comment>
<proteinExistence type="inferred from homology"/>
<dbReference type="GO" id="GO:0005743">
    <property type="term" value="C:mitochondrial inner membrane"/>
    <property type="evidence" value="ECO:0007669"/>
    <property type="project" value="TreeGrafter"/>
</dbReference>
<evidence type="ECO:0000256" key="9">
    <source>
        <dbReference type="ARBA" id="ARBA00023002"/>
    </source>
</evidence>
<keyword evidence="13" id="KW-0863">Zinc-finger</keyword>
<evidence type="ECO:0000256" key="10">
    <source>
        <dbReference type="ARBA" id="ARBA00023136"/>
    </source>
</evidence>
<dbReference type="Pfam" id="PF01180">
    <property type="entry name" value="DHO_dh"/>
    <property type="match status" value="1"/>
</dbReference>
<keyword evidence="8" id="KW-0288">FMN</keyword>
<gene>
    <name evidence="16" type="primary">URA9</name>
    <name evidence="16" type="ORF">OHK93_007974</name>
</gene>
<evidence type="ECO:0000256" key="5">
    <source>
        <dbReference type="ARBA" id="ARBA00012791"/>
    </source>
</evidence>
<evidence type="ECO:0000256" key="3">
    <source>
        <dbReference type="ARBA" id="ARBA00005161"/>
    </source>
</evidence>
<dbReference type="Proteomes" id="UP001161017">
    <property type="component" value="Unassembled WGS sequence"/>
</dbReference>
<dbReference type="CDD" id="cd04738">
    <property type="entry name" value="DHOD_2_like"/>
    <property type="match status" value="1"/>
</dbReference>
<keyword evidence="13" id="KW-0479">Metal-binding</keyword>
<evidence type="ECO:0000256" key="11">
    <source>
        <dbReference type="ARBA" id="ARBA00031623"/>
    </source>
</evidence>
<dbReference type="InterPro" id="IPR013785">
    <property type="entry name" value="Aldolase_TIM"/>
</dbReference>
<keyword evidence="13" id="KW-0862">Zinc</keyword>
<feature type="compositionally biased region" description="Polar residues" evidence="14">
    <location>
        <begin position="97"/>
        <end position="107"/>
    </location>
</feature>
<dbReference type="FunFam" id="3.20.20.70:FF:000242">
    <property type="entry name" value="Dihydroorotate reductase PyrE"/>
    <property type="match status" value="1"/>
</dbReference>
<sequence>MSQRYPSDGQGYTSNQFPSIRHSNPYTHNSSNNLPPASFPPSQHLPPLSASNNTSNPTSNYNPDPFLSSRLPNLNHSTQSGHNTSTQPPTFPAYAPTASQYPSYNGLPTNAQPPPSSPPHHNHAANGIPRPSYTSAAPANIQLPKIQPAPLSNNDIKPEFIPEAKSAQLVTGIHGPSEQEPPPKHVVGSQGRRGILPSASGRPPAVGNASAPNGGKSSPALAKDSNGRYPCPHCNKPYLHAKHLKRHMLRHTGVRPYECALCHDNFSRSDILKRHFQKCSVRRGNPTGENHLAYSRANKKAKQQDEEAMAAGLHSMATDSAPGMPPYSASLESPIGLAAMDIGQPNYERQEPLANQVTRSNGMRKVNNGIGASSQRGSTTSLNTSAFDPANSTFSTGHVTPDSVTTSGAATPYTYPHEAARSNLNSPADASFNHGMGMGLGGSRMQSGSGYSSGALPHIVGQPNGRNHDLDWSSLHHYSGHDEFAIHQLTPNFLRYAYDDAEDAHEVGNKWLRVLYKFGLHPRERNAGSIERGGKADSDLSVEVGCSFWSSQLIIPAILTEMITLCDLADLWIHHCGQIFGHELASPIGTSAGIDKLALIPDALFALGASIVEVGGATPLPQDGNERPRVWRVGSQKGLVNRYGLNSEGADHMAMVLRERMRGFAYNLGYGVGQEGEQELLDGAARLPPGSLTKGKLLAVQIAKNKSTDERDVEAVKRDYVYCVNALAKYADVIVVNVSSPNTPGLRSLQSVEPLTSLLTAVTTATAQTSRRTKPAVMVKVSPDEDSEEQVRGICTAVMDSGVDGIIVGNTTKSRQAPFPTGYSLSQRERMALAEQGGYSGPQLFERTVKLVGRYRRVLDEEMEEEKSTSEPSGSQGKSDDVAQQIDQTVERDEANLKPATSDNQGAQPLIRFPERHSTESESSSGSGPTPALSSSSHVDQLPSNPGRSPPAERPKRKILFATGGITNGAQALAVLEAGADVAQVYTALVYGGAGTITRMKTEMREEMKKRLRNDPRR</sequence>
<protein>
    <recommendedName>
        <fullName evidence="6">Dihydroorotate dehydrogenase (quinone), mitochondrial</fullName>
        <ecNumber evidence="5">1.3.5.2</ecNumber>
    </recommendedName>
    <alternativeName>
        <fullName evidence="11">Dihydroorotate oxidase</fullName>
    </alternativeName>
</protein>